<keyword evidence="2" id="KW-1185">Reference proteome</keyword>
<proteinExistence type="predicted"/>
<dbReference type="EMBL" id="JANBPG010000589">
    <property type="protein sequence ID" value="KAJ1895269.1"/>
    <property type="molecule type" value="Genomic_DNA"/>
</dbReference>
<organism evidence="1 2">
    <name type="scientific">Kickxella alabastrina</name>
    <dbReference type="NCBI Taxonomy" id="61397"/>
    <lineage>
        <taxon>Eukaryota</taxon>
        <taxon>Fungi</taxon>
        <taxon>Fungi incertae sedis</taxon>
        <taxon>Zoopagomycota</taxon>
        <taxon>Kickxellomycotina</taxon>
        <taxon>Kickxellomycetes</taxon>
        <taxon>Kickxellales</taxon>
        <taxon>Kickxellaceae</taxon>
        <taxon>Kickxella</taxon>
    </lineage>
</organism>
<name>A0ACC1IKD5_9FUNG</name>
<gene>
    <name evidence="1" type="ORF">LPJ66_004697</name>
</gene>
<dbReference type="Proteomes" id="UP001150581">
    <property type="component" value="Unassembled WGS sequence"/>
</dbReference>
<evidence type="ECO:0000313" key="1">
    <source>
        <dbReference type="EMBL" id="KAJ1895269.1"/>
    </source>
</evidence>
<reference evidence="1" key="1">
    <citation type="submission" date="2022-07" db="EMBL/GenBank/DDBJ databases">
        <title>Phylogenomic reconstructions and comparative analyses of Kickxellomycotina fungi.</title>
        <authorList>
            <person name="Reynolds N.K."/>
            <person name="Stajich J.E."/>
            <person name="Barry K."/>
            <person name="Grigoriev I.V."/>
            <person name="Crous P."/>
            <person name="Smith M.E."/>
        </authorList>
    </citation>
    <scope>NUCLEOTIDE SEQUENCE</scope>
    <source>
        <strain evidence="1">Benny 63K</strain>
    </source>
</reference>
<sequence length="437" mass="48376">MYARFLSALRRTQHSQIDITAKGTAGARQYSEESMLKGTPKFTRMQPKSAVRRRAQPTPDGTGEPDWGSSGRAELNSKSISRLAFIGGATAAGVGLMGVAAYYAGTYFYLRTNWAASEDIDSSTARNLLYLATYYERLSPNYKRALGALEKALEIIDKDAKLPRDSLAVLEIRVRMAESLFNMGDETSAASLARQILPDFDRKGDSRKSESAVDNLKYRLATVLGQACANAGRSDDAAAAYSIGLQAVKRMKQGTVAEFDGENLAEYTEYDNLNLKEALLTSRLAESFFAKRDHAVSETLFQGVLASIKQHRAHLDVAPHIVQDYRTFKDEWACLDAHAMLHLAKIQTDGGNIDAAIPWIESARTLATEKRTFNLPKCVDCIAGILSELGRIAEIQGDGKKALRRYREAYEHARLNFSDYQHKLAADVERLEQNVQA</sequence>
<comment type="caution">
    <text evidence="1">The sequence shown here is derived from an EMBL/GenBank/DDBJ whole genome shotgun (WGS) entry which is preliminary data.</text>
</comment>
<accession>A0ACC1IKD5</accession>
<protein>
    <submittedName>
        <fullName evidence="1">Uncharacterized protein</fullName>
    </submittedName>
</protein>
<evidence type="ECO:0000313" key="2">
    <source>
        <dbReference type="Proteomes" id="UP001150581"/>
    </source>
</evidence>